<dbReference type="OrthoDB" id="3946766at2759"/>
<dbReference type="SUPFAM" id="SSF52540">
    <property type="entry name" value="P-loop containing nucleoside triphosphate hydrolases"/>
    <property type="match status" value="1"/>
</dbReference>
<organism evidence="2 3">
    <name type="scientific">Polyplosphaeria fusca</name>
    <dbReference type="NCBI Taxonomy" id="682080"/>
    <lineage>
        <taxon>Eukaryota</taxon>
        <taxon>Fungi</taxon>
        <taxon>Dikarya</taxon>
        <taxon>Ascomycota</taxon>
        <taxon>Pezizomycotina</taxon>
        <taxon>Dothideomycetes</taxon>
        <taxon>Pleosporomycetidae</taxon>
        <taxon>Pleosporales</taxon>
        <taxon>Tetraplosphaeriaceae</taxon>
        <taxon>Polyplosphaeria</taxon>
    </lineage>
</organism>
<dbReference type="PANTHER" id="PTHR10887:SF495">
    <property type="entry name" value="HELICASE SENATAXIN ISOFORM X1-RELATED"/>
    <property type="match status" value="1"/>
</dbReference>
<name>A0A9P4V4M4_9PLEO</name>
<gene>
    <name evidence="2" type="ORF">EJ04DRAFT_576136</name>
</gene>
<dbReference type="Proteomes" id="UP000799444">
    <property type="component" value="Unassembled WGS sequence"/>
</dbReference>
<evidence type="ECO:0000259" key="1">
    <source>
        <dbReference type="Pfam" id="PF13086"/>
    </source>
</evidence>
<keyword evidence="3" id="KW-1185">Reference proteome</keyword>
<dbReference type="EMBL" id="ML996135">
    <property type="protein sequence ID" value="KAF2735495.1"/>
    <property type="molecule type" value="Genomic_DNA"/>
</dbReference>
<dbReference type="PANTHER" id="PTHR10887">
    <property type="entry name" value="DNA2/NAM7 HELICASE FAMILY"/>
    <property type="match status" value="1"/>
</dbReference>
<comment type="caution">
    <text evidence="2">The sequence shown here is derived from an EMBL/GenBank/DDBJ whole genome shotgun (WGS) entry which is preliminary data.</text>
</comment>
<evidence type="ECO:0000313" key="3">
    <source>
        <dbReference type="Proteomes" id="UP000799444"/>
    </source>
</evidence>
<dbReference type="Gene3D" id="3.40.50.300">
    <property type="entry name" value="P-loop containing nucleotide triphosphate hydrolases"/>
    <property type="match status" value="1"/>
</dbReference>
<protein>
    <recommendedName>
        <fullName evidence="1">DNA2/NAM7 helicase helicase domain-containing protein</fullName>
    </recommendedName>
</protein>
<dbReference type="Pfam" id="PF13086">
    <property type="entry name" value="AAA_11"/>
    <property type="match status" value="1"/>
</dbReference>
<dbReference type="InterPro" id="IPR027417">
    <property type="entry name" value="P-loop_NTPase"/>
</dbReference>
<evidence type="ECO:0000313" key="2">
    <source>
        <dbReference type="EMBL" id="KAF2735495.1"/>
    </source>
</evidence>
<proteinExistence type="predicted"/>
<reference evidence="2" key="1">
    <citation type="journal article" date="2020" name="Stud. Mycol.">
        <title>101 Dothideomycetes genomes: a test case for predicting lifestyles and emergence of pathogens.</title>
        <authorList>
            <person name="Haridas S."/>
            <person name="Albert R."/>
            <person name="Binder M."/>
            <person name="Bloem J."/>
            <person name="Labutti K."/>
            <person name="Salamov A."/>
            <person name="Andreopoulos B."/>
            <person name="Baker S."/>
            <person name="Barry K."/>
            <person name="Bills G."/>
            <person name="Bluhm B."/>
            <person name="Cannon C."/>
            <person name="Castanera R."/>
            <person name="Culley D."/>
            <person name="Daum C."/>
            <person name="Ezra D."/>
            <person name="Gonzalez J."/>
            <person name="Henrissat B."/>
            <person name="Kuo A."/>
            <person name="Liang C."/>
            <person name="Lipzen A."/>
            <person name="Lutzoni F."/>
            <person name="Magnuson J."/>
            <person name="Mondo S."/>
            <person name="Nolan M."/>
            <person name="Ohm R."/>
            <person name="Pangilinan J."/>
            <person name="Park H.-J."/>
            <person name="Ramirez L."/>
            <person name="Alfaro M."/>
            <person name="Sun H."/>
            <person name="Tritt A."/>
            <person name="Yoshinaga Y."/>
            <person name="Zwiers L.-H."/>
            <person name="Turgeon B."/>
            <person name="Goodwin S."/>
            <person name="Spatafora J."/>
            <person name="Crous P."/>
            <person name="Grigoriev I."/>
        </authorList>
    </citation>
    <scope>NUCLEOTIDE SEQUENCE</scope>
    <source>
        <strain evidence="2">CBS 125425</strain>
    </source>
</reference>
<dbReference type="GO" id="GO:0004386">
    <property type="term" value="F:helicase activity"/>
    <property type="evidence" value="ECO:0007669"/>
    <property type="project" value="InterPro"/>
</dbReference>
<sequence length="686" mass="77231">MPPKWVRRELGDWALWAQRQSGRSNWTTELSGFSDSGRVGIDVHFSLRTTSLLLINGAAEQESKTRPIETAVRPSTHHLHRLSATLKPKSPALRLKQAQCRTQYPPHKAQCLSSKRNNMADDRDQHIADLSASFLQIDLGPDDVLWPLPPTTAAPVKHMEIWDNCEPPSYYEPATNLPHNIPDYNITDVARCTGQETTTKQGENGPMTTNEAVFRKWDNTTVTVGCVREAPSLEITAPHPSGTGVVILTIFANHLHRHVDAKRNPIKAANGKNKQDFGIKDLIGELDLKKRAIQRNLLRIMVQFHTDKYFPIAQEDSLEAFLPARELKLEGISIEEVHRIIDNFNRDEGSCTYLEQMIGHFVRHRTVYLYRDIGGDPNKLQNTDLPKDAAEFNIGSIDPAAWRIKSYRILKQRTNQKNQRMIEVMMDSSKGTIHAKFKKLDASDKKARYLVEIQSRGVKMDSRWDNKKPAVDSRVEIQLYLGLDKSHKFRGQVIDEDTTDADYMVLVEGPNLEDDKLPTDFTPIEMAPRLDATKEIKNLNRFRGLNLAALLFGAPNDGISRDQTGFLADTLTNKQLEDARFDISVARGGRKLNACQTKSVMNTLTTVSGVAITWGPPGTGKSYCTAAAIRQHLVLGRRVIVAAPSNRAVDEILNKVLEYLETCGDSDKYSPIRFMGEYTTTWENEG</sequence>
<accession>A0A9P4V4M4</accession>
<feature type="domain" description="DNA2/NAM7 helicase helicase" evidence="1">
    <location>
        <begin position="591"/>
        <end position="677"/>
    </location>
</feature>
<dbReference type="InterPro" id="IPR041677">
    <property type="entry name" value="DNA2/NAM7_AAA_11"/>
</dbReference>
<dbReference type="InterPro" id="IPR045055">
    <property type="entry name" value="DNA2/NAM7-like"/>
</dbReference>
<dbReference type="AlphaFoldDB" id="A0A9P4V4M4"/>